<keyword evidence="4" id="KW-1185">Reference proteome</keyword>
<dbReference type="PANTHER" id="PTHR12932">
    <property type="entry name" value="P25 ALPHA-RELATED"/>
    <property type="match status" value="1"/>
</dbReference>
<proteinExistence type="inferred from homology"/>
<dbReference type="InterPro" id="IPR011992">
    <property type="entry name" value="EF-hand-dom_pair"/>
</dbReference>
<evidence type="ECO:0008006" key="5">
    <source>
        <dbReference type="Google" id="ProtNLM"/>
    </source>
</evidence>
<reference evidence="3" key="3">
    <citation type="submission" date="2015-06" db="UniProtKB">
        <authorList>
            <consortium name="EnsemblMetazoa"/>
        </authorList>
    </citation>
    <scope>IDENTIFICATION</scope>
</reference>
<dbReference type="HOGENOM" id="CLU_1549316_0_0_1"/>
<accession>T1ETV3</accession>
<dbReference type="InterPro" id="IPR008907">
    <property type="entry name" value="TPP/p25"/>
</dbReference>
<dbReference type="PANTHER" id="PTHR12932:SF9">
    <property type="entry name" value="TUBULIN POLYMERIZATION-PROMOTING PROTEIN HOMOLOG"/>
    <property type="match status" value="1"/>
</dbReference>
<comment type="similarity">
    <text evidence="1">Belongs to the TPPP family.</text>
</comment>
<dbReference type="Gene3D" id="1.10.238.10">
    <property type="entry name" value="EF-hand"/>
    <property type="match status" value="1"/>
</dbReference>
<dbReference type="Pfam" id="PF05517">
    <property type="entry name" value="p25-alpha"/>
    <property type="match status" value="1"/>
</dbReference>
<sequence>MGEMTGQNVKQCGDSSDVLEANLENLNDVLHETFHKFSNRRNVISLTELKHWCTDAAVIGKHMNQTHIDVSFYKIKKKGTNVVTFKDFLLLLDLLTVKYVDDTWLDKKHALAHLKFKLSVAVPVFKNIPPPDVTIGAVDRLTDAKLFTGTFKHVFSDMGAERGKKRPQRYNLL</sequence>
<evidence type="ECO:0000313" key="2">
    <source>
        <dbReference type="EMBL" id="ESN96237.1"/>
    </source>
</evidence>
<name>T1ETV3_HELRO</name>
<dbReference type="GO" id="GO:0015631">
    <property type="term" value="F:tubulin binding"/>
    <property type="evidence" value="ECO:0000318"/>
    <property type="project" value="GO_Central"/>
</dbReference>
<dbReference type="GeneID" id="20200003"/>
<dbReference type="GO" id="GO:0032273">
    <property type="term" value="P:positive regulation of protein polymerization"/>
    <property type="evidence" value="ECO:0000318"/>
    <property type="project" value="GO_Central"/>
</dbReference>
<dbReference type="Proteomes" id="UP000015101">
    <property type="component" value="Unassembled WGS sequence"/>
</dbReference>
<dbReference type="FunFam" id="1.10.238.10:FF:000934">
    <property type="entry name" value="Uncharacterized protein"/>
    <property type="match status" value="1"/>
</dbReference>
<dbReference type="SUPFAM" id="SSF47473">
    <property type="entry name" value="EF-hand"/>
    <property type="match status" value="1"/>
</dbReference>
<reference evidence="2 4" key="2">
    <citation type="journal article" date="2013" name="Nature">
        <title>Insights into bilaterian evolution from three spiralian genomes.</title>
        <authorList>
            <person name="Simakov O."/>
            <person name="Marletaz F."/>
            <person name="Cho S.J."/>
            <person name="Edsinger-Gonzales E."/>
            <person name="Havlak P."/>
            <person name="Hellsten U."/>
            <person name="Kuo D.H."/>
            <person name="Larsson T."/>
            <person name="Lv J."/>
            <person name="Arendt D."/>
            <person name="Savage R."/>
            <person name="Osoegawa K."/>
            <person name="de Jong P."/>
            <person name="Grimwood J."/>
            <person name="Chapman J.A."/>
            <person name="Shapiro H."/>
            <person name="Aerts A."/>
            <person name="Otillar R.P."/>
            <person name="Terry A.Y."/>
            <person name="Boore J.L."/>
            <person name="Grigoriev I.V."/>
            <person name="Lindberg D.R."/>
            <person name="Seaver E.C."/>
            <person name="Weisblat D.A."/>
            <person name="Putnam N.H."/>
            <person name="Rokhsar D.S."/>
        </authorList>
    </citation>
    <scope>NUCLEOTIDE SEQUENCE</scope>
</reference>
<dbReference type="KEGG" id="hro:HELRODRAFT_163281"/>
<evidence type="ECO:0000256" key="1">
    <source>
        <dbReference type="ARBA" id="ARBA00010994"/>
    </source>
</evidence>
<organism evidence="3 4">
    <name type="scientific">Helobdella robusta</name>
    <name type="common">Californian leech</name>
    <dbReference type="NCBI Taxonomy" id="6412"/>
    <lineage>
        <taxon>Eukaryota</taxon>
        <taxon>Metazoa</taxon>
        <taxon>Spiralia</taxon>
        <taxon>Lophotrochozoa</taxon>
        <taxon>Annelida</taxon>
        <taxon>Clitellata</taxon>
        <taxon>Hirudinea</taxon>
        <taxon>Rhynchobdellida</taxon>
        <taxon>Glossiphoniidae</taxon>
        <taxon>Helobdella</taxon>
    </lineage>
</organism>
<dbReference type="RefSeq" id="XP_009025445.1">
    <property type="nucleotide sequence ID" value="XM_009027197.1"/>
</dbReference>
<dbReference type="InParanoid" id="T1ETV3"/>
<dbReference type="GO" id="GO:0046785">
    <property type="term" value="P:microtubule polymerization"/>
    <property type="evidence" value="ECO:0000318"/>
    <property type="project" value="GO_Central"/>
</dbReference>
<dbReference type="EMBL" id="AMQM01001367">
    <property type="status" value="NOT_ANNOTATED_CDS"/>
    <property type="molecule type" value="Genomic_DNA"/>
</dbReference>
<evidence type="ECO:0000313" key="3">
    <source>
        <dbReference type="EnsemblMetazoa" id="HelroP163281"/>
    </source>
</evidence>
<dbReference type="EnsemblMetazoa" id="HelroT163281">
    <property type="protein sequence ID" value="HelroP163281"/>
    <property type="gene ID" value="HelroG163281"/>
</dbReference>
<dbReference type="AlphaFoldDB" id="T1ETV3"/>
<dbReference type="CTD" id="20200003"/>
<dbReference type="EMBL" id="KB097495">
    <property type="protein sequence ID" value="ESN96237.1"/>
    <property type="molecule type" value="Genomic_DNA"/>
</dbReference>
<protein>
    <recommendedName>
        <fullName evidence="5">EF-hand domain-containing protein</fullName>
    </recommendedName>
</protein>
<gene>
    <name evidence="3" type="primary">20200003</name>
    <name evidence="2" type="ORF">HELRODRAFT_163281</name>
</gene>
<reference evidence="4" key="1">
    <citation type="submission" date="2012-12" db="EMBL/GenBank/DDBJ databases">
        <authorList>
            <person name="Hellsten U."/>
            <person name="Grimwood J."/>
            <person name="Chapman J.A."/>
            <person name="Shapiro H."/>
            <person name="Aerts A."/>
            <person name="Otillar R.P."/>
            <person name="Terry A.Y."/>
            <person name="Boore J.L."/>
            <person name="Simakov O."/>
            <person name="Marletaz F."/>
            <person name="Cho S.-J."/>
            <person name="Edsinger-Gonzales E."/>
            <person name="Havlak P."/>
            <person name="Kuo D.-H."/>
            <person name="Larsson T."/>
            <person name="Lv J."/>
            <person name="Arendt D."/>
            <person name="Savage R."/>
            <person name="Osoegawa K."/>
            <person name="de Jong P."/>
            <person name="Lindberg D.R."/>
            <person name="Seaver E.C."/>
            <person name="Weisblat D.A."/>
            <person name="Putnam N.H."/>
            <person name="Grigoriev I.V."/>
            <person name="Rokhsar D.S."/>
        </authorList>
    </citation>
    <scope>NUCLEOTIDE SEQUENCE</scope>
</reference>
<evidence type="ECO:0000313" key="4">
    <source>
        <dbReference type="Proteomes" id="UP000015101"/>
    </source>
</evidence>
<dbReference type="GO" id="GO:0001578">
    <property type="term" value="P:microtubule bundle formation"/>
    <property type="evidence" value="ECO:0000318"/>
    <property type="project" value="GO_Central"/>
</dbReference>